<dbReference type="InterPro" id="IPR036388">
    <property type="entry name" value="WH-like_DNA-bd_sf"/>
</dbReference>
<sequence>MNEKMTKGAAVPLYQQVMDNIRGEIEAGIYAPGSQIPTELELAEAYQVGRVTVRRAIEELVYEGYLTKQQGRGTFVNAPKLVRKVRQEADVQSFSEACRVNGMRPTSRLVSRHVVPASKEMAAFLGLEEGADLLAVVRLRMADGVPVMFENNYFPYEEFKFLEQENLGGSSSIFEVVRAHTGRYPENSGDCTVEIARADQETASYLAVPAGEPLFFMKVDFLDGAGKPLFIGRQYIVGSRFIFSI</sequence>
<keyword evidence="3" id="KW-0804">Transcription</keyword>
<dbReference type="GO" id="GO:0045892">
    <property type="term" value="P:negative regulation of DNA-templated transcription"/>
    <property type="evidence" value="ECO:0007669"/>
    <property type="project" value="TreeGrafter"/>
</dbReference>
<evidence type="ECO:0000313" key="6">
    <source>
        <dbReference type="Proteomes" id="UP000753256"/>
    </source>
</evidence>
<proteinExistence type="predicted"/>
<dbReference type="PRINTS" id="PR00035">
    <property type="entry name" value="HTHGNTR"/>
</dbReference>
<dbReference type="SMART" id="SM00866">
    <property type="entry name" value="UTRA"/>
    <property type="match status" value="1"/>
</dbReference>
<dbReference type="Proteomes" id="UP000753256">
    <property type="component" value="Unassembled WGS sequence"/>
</dbReference>
<dbReference type="InterPro" id="IPR028978">
    <property type="entry name" value="Chorismate_lyase_/UTRA_dom_sf"/>
</dbReference>
<protein>
    <submittedName>
        <fullName evidence="5">GntR family transcriptional regulator</fullName>
    </submittedName>
</protein>
<keyword evidence="1" id="KW-0805">Transcription regulation</keyword>
<dbReference type="Gene3D" id="1.10.10.10">
    <property type="entry name" value="Winged helix-like DNA-binding domain superfamily/Winged helix DNA-binding domain"/>
    <property type="match status" value="1"/>
</dbReference>
<evidence type="ECO:0000256" key="2">
    <source>
        <dbReference type="ARBA" id="ARBA00023125"/>
    </source>
</evidence>
<dbReference type="SUPFAM" id="SSF64288">
    <property type="entry name" value="Chorismate lyase-like"/>
    <property type="match status" value="1"/>
</dbReference>
<dbReference type="Gene3D" id="3.40.1410.10">
    <property type="entry name" value="Chorismate lyase-like"/>
    <property type="match status" value="1"/>
</dbReference>
<accession>A0A921IWB4</accession>
<dbReference type="SUPFAM" id="SSF46785">
    <property type="entry name" value="Winged helix' DNA-binding domain"/>
    <property type="match status" value="1"/>
</dbReference>
<feature type="domain" description="HTH gntR-type" evidence="4">
    <location>
        <begin position="11"/>
        <end position="79"/>
    </location>
</feature>
<evidence type="ECO:0000256" key="3">
    <source>
        <dbReference type="ARBA" id="ARBA00023163"/>
    </source>
</evidence>
<evidence type="ECO:0000259" key="4">
    <source>
        <dbReference type="PROSITE" id="PS50949"/>
    </source>
</evidence>
<dbReference type="SMART" id="SM00345">
    <property type="entry name" value="HTH_GNTR"/>
    <property type="match status" value="1"/>
</dbReference>
<evidence type="ECO:0000256" key="1">
    <source>
        <dbReference type="ARBA" id="ARBA00023015"/>
    </source>
</evidence>
<dbReference type="RefSeq" id="WP_273190631.1">
    <property type="nucleotide sequence ID" value="NZ_DYUZ01000029.1"/>
</dbReference>
<dbReference type="PROSITE" id="PS50949">
    <property type="entry name" value="HTH_GNTR"/>
    <property type="match status" value="1"/>
</dbReference>
<dbReference type="GO" id="GO:0003700">
    <property type="term" value="F:DNA-binding transcription factor activity"/>
    <property type="evidence" value="ECO:0007669"/>
    <property type="project" value="InterPro"/>
</dbReference>
<dbReference type="AlphaFoldDB" id="A0A921IWB4"/>
<keyword evidence="2" id="KW-0238">DNA-binding</keyword>
<organism evidence="5 6">
    <name type="scientific">Enorma phocaeensis</name>
    <dbReference type="NCBI Taxonomy" id="1871019"/>
    <lineage>
        <taxon>Bacteria</taxon>
        <taxon>Bacillati</taxon>
        <taxon>Actinomycetota</taxon>
        <taxon>Coriobacteriia</taxon>
        <taxon>Coriobacteriales</taxon>
        <taxon>Coriobacteriaceae</taxon>
        <taxon>Enorma</taxon>
    </lineage>
</organism>
<dbReference type="PANTHER" id="PTHR44846">
    <property type="entry name" value="MANNOSYL-D-GLYCERATE TRANSPORT/METABOLISM SYSTEM REPRESSOR MNGR-RELATED"/>
    <property type="match status" value="1"/>
</dbReference>
<dbReference type="InterPro" id="IPR000524">
    <property type="entry name" value="Tscrpt_reg_HTH_GntR"/>
</dbReference>
<dbReference type="InterPro" id="IPR036390">
    <property type="entry name" value="WH_DNA-bd_sf"/>
</dbReference>
<evidence type="ECO:0000313" key="5">
    <source>
        <dbReference type="EMBL" id="HJG37706.1"/>
    </source>
</evidence>
<comment type="caution">
    <text evidence="5">The sequence shown here is derived from an EMBL/GenBank/DDBJ whole genome shotgun (WGS) entry which is preliminary data.</text>
</comment>
<dbReference type="FunFam" id="1.10.10.10:FF:000079">
    <property type="entry name" value="GntR family transcriptional regulator"/>
    <property type="match status" value="1"/>
</dbReference>
<dbReference type="EMBL" id="DYUZ01000029">
    <property type="protein sequence ID" value="HJG37706.1"/>
    <property type="molecule type" value="Genomic_DNA"/>
</dbReference>
<reference evidence="5" key="2">
    <citation type="submission" date="2021-09" db="EMBL/GenBank/DDBJ databases">
        <authorList>
            <person name="Gilroy R."/>
        </authorList>
    </citation>
    <scope>NUCLEOTIDE SEQUENCE</scope>
    <source>
        <strain evidence="5">ChiHjej13B12-9602</strain>
    </source>
</reference>
<dbReference type="CDD" id="cd07377">
    <property type="entry name" value="WHTH_GntR"/>
    <property type="match status" value="1"/>
</dbReference>
<dbReference type="InterPro" id="IPR011663">
    <property type="entry name" value="UTRA"/>
</dbReference>
<reference evidence="5" key="1">
    <citation type="journal article" date="2021" name="PeerJ">
        <title>Extensive microbial diversity within the chicken gut microbiome revealed by metagenomics and culture.</title>
        <authorList>
            <person name="Gilroy R."/>
            <person name="Ravi A."/>
            <person name="Getino M."/>
            <person name="Pursley I."/>
            <person name="Horton D.L."/>
            <person name="Alikhan N.F."/>
            <person name="Baker D."/>
            <person name="Gharbi K."/>
            <person name="Hall N."/>
            <person name="Watson M."/>
            <person name="Adriaenssens E.M."/>
            <person name="Foster-Nyarko E."/>
            <person name="Jarju S."/>
            <person name="Secka A."/>
            <person name="Antonio M."/>
            <person name="Oren A."/>
            <person name="Chaudhuri R.R."/>
            <person name="La Ragione R."/>
            <person name="Hildebrand F."/>
            <person name="Pallen M.J."/>
        </authorList>
    </citation>
    <scope>NUCLEOTIDE SEQUENCE</scope>
    <source>
        <strain evidence="5">ChiHjej13B12-9602</strain>
    </source>
</reference>
<gene>
    <name evidence="5" type="ORF">K8V70_07600</name>
</gene>
<dbReference type="InterPro" id="IPR050679">
    <property type="entry name" value="Bact_HTH_transcr_reg"/>
</dbReference>
<name>A0A921IWB4_9ACTN</name>
<dbReference type="PANTHER" id="PTHR44846:SF1">
    <property type="entry name" value="MANNOSYL-D-GLYCERATE TRANSPORT_METABOLISM SYSTEM REPRESSOR MNGR-RELATED"/>
    <property type="match status" value="1"/>
</dbReference>
<dbReference type="GO" id="GO:0003677">
    <property type="term" value="F:DNA binding"/>
    <property type="evidence" value="ECO:0007669"/>
    <property type="project" value="UniProtKB-KW"/>
</dbReference>
<dbReference type="Pfam" id="PF00392">
    <property type="entry name" value="GntR"/>
    <property type="match status" value="1"/>
</dbReference>
<dbReference type="Pfam" id="PF07702">
    <property type="entry name" value="UTRA"/>
    <property type="match status" value="1"/>
</dbReference>